<sequence>MIPRGSSSLGGYGCPNPEVTRYHLSLQVYPSLRLLLSADPLDPSRQAMDLSMRSCCHSSCFLWTAKTTSVGRAWLPSRWVVHCGFPVYQFDWYPKYLGC</sequence>
<keyword evidence="2" id="KW-1185">Reference proteome</keyword>
<proteinExistence type="predicted"/>
<evidence type="ECO:0000313" key="2">
    <source>
        <dbReference type="Proteomes" id="UP000499080"/>
    </source>
</evidence>
<reference evidence="1 2" key="1">
    <citation type="journal article" date="2019" name="Sci. Rep.">
        <title>Orb-weaving spider Araneus ventricosus genome elucidates the spidroin gene catalogue.</title>
        <authorList>
            <person name="Kono N."/>
            <person name="Nakamura H."/>
            <person name="Ohtoshi R."/>
            <person name="Moran D.A.P."/>
            <person name="Shinohara A."/>
            <person name="Yoshida Y."/>
            <person name="Fujiwara M."/>
            <person name="Mori M."/>
            <person name="Tomita M."/>
            <person name="Arakawa K."/>
        </authorList>
    </citation>
    <scope>NUCLEOTIDE SEQUENCE [LARGE SCALE GENOMIC DNA]</scope>
</reference>
<dbReference type="EMBL" id="BGPR01005397">
    <property type="protein sequence ID" value="GBN09818.1"/>
    <property type="molecule type" value="Genomic_DNA"/>
</dbReference>
<organism evidence="1 2">
    <name type="scientific">Araneus ventricosus</name>
    <name type="common">Orbweaver spider</name>
    <name type="synonym">Epeira ventricosa</name>
    <dbReference type="NCBI Taxonomy" id="182803"/>
    <lineage>
        <taxon>Eukaryota</taxon>
        <taxon>Metazoa</taxon>
        <taxon>Ecdysozoa</taxon>
        <taxon>Arthropoda</taxon>
        <taxon>Chelicerata</taxon>
        <taxon>Arachnida</taxon>
        <taxon>Araneae</taxon>
        <taxon>Araneomorphae</taxon>
        <taxon>Entelegynae</taxon>
        <taxon>Araneoidea</taxon>
        <taxon>Araneidae</taxon>
        <taxon>Araneus</taxon>
    </lineage>
</organism>
<name>A0A4Y2L5C9_ARAVE</name>
<dbReference type="AlphaFoldDB" id="A0A4Y2L5C9"/>
<evidence type="ECO:0000313" key="1">
    <source>
        <dbReference type="EMBL" id="GBN09818.1"/>
    </source>
</evidence>
<comment type="caution">
    <text evidence="1">The sequence shown here is derived from an EMBL/GenBank/DDBJ whole genome shotgun (WGS) entry which is preliminary data.</text>
</comment>
<gene>
    <name evidence="1" type="ORF">AVEN_224490_1</name>
</gene>
<protein>
    <submittedName>
        <fullName evidence="1">Uncharacterized protein</fullName>
    </submittedName>
</protein>
<dbReference type="Proteomes" id="UP000499080">
    <property type="component" value="Unassembled WGS sequence"/>
</dbReference>
<accession>A0A4Y2L5C9</accession>